<proteinExistence type="predicted"/>
<sequence length="378" mass="43094">MDDMRPPPRPPGFQHLPKKTRKRLKREGLSIIQPADLRQLMDDRDIRETKGTGREGPFKLSDDGIVLMLCWDGKEPVFTQLLQIADWEELCGPVRDQLKHIICWAYSSTDLMHPSPGCSLLSSCTWYLSSNVHPYMLGKDESAQPRHTCYGCTTTDALEHIKRDGVPRELSGYRQFSCRKVPPSVRNPNIHIDSYRIFDTLQEALAHLPKQPIGATLIEFSDLWKLGEEDIYEGPLTAGSVFLGYHGVVIIRIMRFRGKLVAICKSSNGTRVGTKGYFRVSLSALYMVLCCGDEKAEFVRATPSPQPLLSCFICPIYNEPEPQPIRKRKWLPWKKYHESRKRRQCLSHGDDQVASSSGDVLKSKHKKENKQKKKQRSG</sequence>
<dbReference type="EMBL" id="LR031879">
    <property type="protein sequence ID" value="VDD54661.1"/>
    <property type="molecule type" value="Genomic_DNA"/>
</dbReference>
<reference evidence="3" key="1">
    <citation type="submission" date="2018-11" db="EMBL/GenBank/DDBJ databases">
        <authorList>
            <consortium name="Genoscope - CEA"/>
            <person name="William W."/>
        </authorList>
    </citation>
    <scope>NUCLEOTIDE SEQUENCE</scope>
</reference>
<dbReference type="InterPro" id="IPR038765">
    <property type="entry name" value="Papain-like_cys_pep_sf"/>
</dbReference>
<dbReference type="Pfam" id="PF00112">
    <property type="entry name" value="Peptidase_C1"/>
    <property type="match status" value="1"/>
</dbReference>
<organism evidence="3">
    <name type="scientific">Brassica oleracea</name>
    <name type="common">Wild cabbage</name>
    <dbReference type="NCBI Taxonomy" id="3712"/>
    <lineage>
        <taxon>Eukaryota</taxon>
        <taxon>Viridiplantae</taxon>
        <taxon>Streptophyta</taxon>
        <taxon>Embryophyta</taxon>
        <taxon>Tracheophyta</taxon>
        <taxon>Spermatophyta</taxon>
        <taxon>Magnoliopsida</taxon>
        <taxon>eudicotyledons</taxon>
        <taxon>Gunneridae</taxon>
        <taxon>Pentapetalae</taxon>
        <taxon>rosids</taxon>
        <taxon>malvids</taxon>
        <taxon>Brassicales</taxon>
        <taxon>Brassicaceae</taxon>
        <taxon>Brassiceae</taxon>
        <taxon>Brassica</taxon>
    </lineage>
</organism>
<feature type="region of interest" description="Disordered" evidence="1">
    <location>
        <begin position="1"/>
        <end position="24"/>
    </location>
</feature>
<evidence type="ECO:0000313" key="3">
    <source>
        <dbReference type="EMBL" id="VDD54661.1"/>
    </source>
</evidence>
<dbReference type="CDD" id="cd02619">
    <property type="entry name" value="Peptidase_C1"/>
    <property type="match status" value="1"/>
</dbReference>
<dbReference type="AlphaFoldDB" id="A0A3P6G4V6"/>
<feature type="domain" description="Peptidase C1A papain C-terminal" evidence="2">
    <location>
        <begin position="86"/>
        <end position="281"/>
    </location>
</feature>
<protein>
    <recommendedName>
        <fullName evidence="2">Peptidase C1A papain C-terminal domain-containing protein</fullName>
    </recommendedName>
</protein>
<feature type="region of interest" description="Disordered" evidence="1">
    <location>
        <begin position="338"/>
        <end position="378"/>
    </location>
</feature>
<feature type="compositionally biased region" description="Basic residues" evidence="1">
    <location>
        <begin position="363"/>
        <end position="378"/>
    </location>
</feature>
<evidence type="ECO:0000256" key="1">
    <source>
        <dbReference type="SAM" id="MobiDB-lite"/>
    </source>
</evidence>
<gene>
    <name evidence="3" type="ORF">BOLC8T47890H</name>
</gene>
<name>A0A3P6G4V6_BRAOL</name>
<dbReference type="InterPro" id="IPR000668">
    <property type="entry name" value="Peptidase_C1A_C"/>
</dbReference>
<accession>A0A3P6G4V6</accession>
<dbReference type="Gene3D" id="3.90.70.10">
    <property type="entry name" value="Cysteine proteinases"/>
    <property type="match status" value="1"/>
</dbReference>
<dbReference type="GO" id="GO:0008234">
    <property type="term" value="F:cysteine-type peptidase activity"/>
    <property type="evidence" value="ECO:0007669"/>
    <property type="project" value="InterPro"/>
</dbReference>
<dbReference type="SUPFAM" id="SSF54001">
    <property type="entry name" value="Cysteine proteinases"/>
    <property type="match status" value="1"/>
</dbReference>
<evidence type="ECO:0000259" key="2">
    <source>
        <dbReference type="Pfam" id="PF00112"/>
    </source>
</evidence>
<dbReference type="GO" id="GO:0006508">
    <property type="term" value="P:proteolysis"/>
    <property type="evidence" value="ECO:0007669"/>
    <property type="project" value="InterPro"/>
</dbReference>